<sequence length="177" mass="20460">MLTVSIVHVQQANLSAQEAAHAWREVQGQLKDVTTWVSPANFRGPCGDPELHVCREDALLWYTQFFQVCTDCRVDYLAAHVYWCDTNTAMAYLQQLWDRFHIKLWLTEFACPDAHTVSDQLTFMKVFLPRLEAAPYVARYSWFATRVEAGRWIPQAASLLQQNSSTLTDLGRFYMSF</sequence>
<dbReference type="InterPro" id="IPR024655">
    <property type="entry name" value="Asl1_glyco_hydro_catalytic"/>
</dbReference>
<name>A0ABD0KFV3_9CAEN</name>
<dbReference type="Pfam" id="PF11790">
    <property type="entry name" value="Glyco_hydro_cc"/>
    <property type="match status" value="1"/>
</dbReference>
<dbReference type="AlphaFoldDB" id="A0ABD0KFV3"/>
<dbReference type="EMBL" id="JACVVK020000187">
    <property type="protein sequence ID" value="KAK7485913.1"/>
    <property type="molecule type" value="Genomic_DNA"/>
</dbReference>
<dbReference type="PANTHER" id="PTHR34154">
    <property type="entry name" value="ALKALI-SENSITIVE LINKAGE PROTEIN 1"/>
    <property type="match status" value="1"/>
</dbReference>
<keyword evidence="3" id="KW-1185">Reference proteome</keyword>
<proteinExistence type="predicted"/>
<dbReference type="PANTHER" id="PTHR34154:SF3">
    <property type="entry name" value="ALKALI-SENSITIVE LINKAGE PROTEIN 1"/>
    <property type="match status" value="1"/>
</dbReference>
<dbReference type="Proteomes" id="UP001519460">
    <property type="component" value="Unassembled WGS sequence"/>
</dbReference>
<dbReference type="InterPro" id="IPR053183">
    <property type="entry name" value="ASL1"/>
</dbReference>
<accession>A0ABD0KFV3</accession>
<reference evidence="2 3" key="1">
    <citation type="journal article" date="2023" name="Sci. Data">
        <title>Genome assembly of the Korean intertidal mud-creeper Batillaria attramentaria.</title>
        <authorList>
            <person name="Patra A.K."/>
            <person name="Ho P.T."/>
            <person name="Jun S."/>
            <person name="Lee S.J."/>
            <person name="Kim Y."/>
            <person name="Won Y.J."/>
        </authorList>
    </citation>
    <scope>NUCLEOTIDE SEQUENCE [LARGE SCALE GENOMIC DNA]</scope>
    <source>
        <strain evidence="2">Wonlab-2016</strain>
    </source>
</reference>
<dbReference type="InterPro" id="IPR017853">
    <property type="entry name" value="GH"/>
</dbReference>
<organism evidence="2 3">
    <name type="scientific">Batillaria attramentaria</name>
    <dbReference type="NCBI Taxonomy" id="370345"/>
    <lineage>
        <taxon>Eukaryota</taxon>
        <taxon>Metazoa</taxon>
        <taxon>Spiralia</taxon>
        <taxon>Lophotrochozoa</taxon>
        <taxon>Mollusca</taxon>
        <taxon>Gastropoda</taxon>
        <taxon>Caenogastropoda</taxon>
        <taxon>Sorbeoconcha</taxon>
        <taxon>Cerithioidea</taxon>
        <taxon>Batillariidae</taxon>
        <taxon>Batillaria</taxon>
    </lineage>
</organism>
<dbReference type="SUPFAM" id="SSF51445">
    <property type="entry name" value="(Trans)glycosidases"/>
    <property type="match status" value="1"/>
</dbReference>
<gene>
    <name evidence="2" type="ORF">BaRGS_00022908</name>
</gene>
<protein>
    <recommendedName>
        <fullName evidence="1">Asl1-like glycosyl hydrolase catalytic domain-containing protein</fullName>
    </recommendedName>
</protein>
<feature type="domain" description="Asl1-like glycosyl hydrolase catalytic" evidence="1">
    <location>
        <begin position="10"/>
        <end position="174"/>
    </location>
</feature>
<evidence type="ECO:0000313" key="3">
    <source>
        <dbReference type="Proteomes" id="UP001519460"/>
    </source>
</evidence>
<evidence type="ECO:0000313" key="2">
    <source>
        <dbReference type="EMBL" id="KAK7485913.1"/>
    </source>
</evidence>
<evidence type="ECO:0000259" key="1">
    <source>
        <dbReference type="Pfam" id="PF11790"/>
    </source>
</evidence>
<comment type="caution">
    <text evidence="2">The sequence shown here is derived from an EMBL/GenBank/DDBJ whole genome shotgun (WGS) entry which is preliminary data.</text>
</comment>